<dbReference type="AlphaFoldDB" id="A0ABD3HT90"/>
<keyword evidence="3" id="KW-1185">Reference proteome</keyword>
<accession>A0ABD3HT90</accession>
<reference evidence="2 3" key="1">
    <citation type="submission" date="2024-09" db="EMBL/GenBank/DDBJ databases">
        <title>Chromosome-scale assembly of Riccia sorocarpa.</title>
        <authorList>
            <person name="Paukszto L."/>
        </authorList>
    </citation>
    <scope>NUCLEOTIDE SEQUENCE [LARGE SCALE GENOMIC DNA]</scope>
    <source>
        <strain evidence="2">LP-2024</strain>
        <tissue evidence="2">Aerial parts of the thallus</tissue>
    </source>
</reference>
<dbReference type="Proteomes" id="UP001633002">
    <property type="component" value="Unassembled WGS sequence"/>
</dbReference>
<evidence type="ECO:0000313" key="2">
    <source>
        <dbReference type="EMBL" id="KAL3693326.1"/>
    </source>
</evidence>
<dbReference type="EMBL" id="JBJQOH010000003">
    <property type="protein sequence ID" value="KAL3693326.1"/>
    <property type="molecule type" value="Genomic_DNA"/>
</dbReference>
<sequence>MYTQHGMGHIPGKKLQLVFYRWFPFPMNVIRFQNAESKKSRSFVVALWSSAVVGGRPLSSTRLWGGTGVFDPDRPGSTRIDPGRKPGSTLSDLSLDPDRPGLGAAMAEAGEGHDVCNRGYWKLPVEDFMRTRRNQVVLAKYRMCNFCHRRIERRAVQAVAEEGEGDEEFEEDAASKSRNVECEYVHLVEEIRDLFEEDESSRGSVVGYCKVKLPDEILGEVVRSESEKGKPPAINSLISDRDRGAAISTFQSCFLTYSFPTLSCFFLTLESTETRINGN</sequence>
<feature type="region of interest" description="Disordered" evidence="1">
    <location>
        <begin position="67"/>
        <end position="96"/>
    </location>
</feature>
<name>A0ABD3HT90_9MARC</name>
<gene>
    <name evidence="2" type="ORF">R1sor_006977</name>
</gene>
<organism evidence="2 3">
    <name type="scientific">Riccia sorocarpa</name>
    <dbReference type="NCBI Taxonomy" id="122646"/>
    <lineage>
        <taxon>Eukaryota</taxon>
        <taxon>Viridiplantae</taxon>
        <taxon>Streptophyta</taxon>
        <taxon>Embryophyta</taxon>
        <taxon>Marchantiophyta</taxon>
        <taxon>Marchantiopsida</taxon>
        <taxon>Marchantiidae</taxon>
        <taxon>Marchantiales</taxon>
        <taxon>Ricciaceae</taxon>
        <taxon>Riccia</taxon>
    </lineage>
</organism>
<evidence type="ECO:0000256" key="1">
    <source>
        <dbReference type="SAM" id="MobiDB-lite"/>
    </source>
</evidence>
<feature type="compositionally biased region" description="Basic and acidic residues" evidence="1">
    <location>
        <begin position="71"/>
        <end position="84"/>
    </location>
</feature>
<proteinExistence type="predicted"/>
<protein>
    <submittedName>
        <fullName evidence="2">Uncharacterized protein</fullName>
    </submittedName>
</protein>
<comment type="caution">
    <text evidence="2">The sequence shown here is derived from an EMBL/GenBank/DDBJ whole genome shotgun (WGS) entry which is preliminary data.</text>
</comment>
<evidence type="ECO:0000313" key="3">
    <source>
        <dbReference type="Proteomes" id="UP001633002"/>
    </source>
</evidence>